<dbReference type="AlphaFoldDB" id="A0A4T0D2N3"/>
<evidence type="ECO:0000313" key="2">
    <source>
        <dbReference type="Proteomes" id="UP000304947"/>
    </source>
</evidence>
<evidence type="ECO:0000313" key="1">
    <source>
        <dbReference type="EMBL" id="TIA53685.1"/>
    </source>
</evidence>
<accession>A0A4T0D2N3</accession>
<proteinExistence type="predicted"/>
<organism evidence="1 2">
    <name type="scientific">Aureobasidium pullulans</name>
    <name type="common">Black yeast</name>
    <name type="synonym">Pullularia pullulans</name>
    <dbReference type="NCBI Taxonomy" id="5580"/>
    <lineage>
        <taxon>Eukaryota</taxon>
        <taxon>Fungi</taxon>
        <taxon>Dikarya</taxon>
        <taxon>Ascomycota</taxon>
        <taxon>Pezizomycotina</taxon>
        <taxon>Dothideomycetes</taxon>
        <taxon>Dothideomycetidae</taxon>
        <taxon>Dothideales</taxon>
        <taxon>Saccotheciaceae</taxon>
        <taxon>Aureobasidium</taxon>
    </lineage>
</organism>
<protein>
    <submittedName>
        <fullName evidence="1">Uncharacterized protein</fullName>
    </submittedName>
</protein>
<sequence length="644" mass="73404">MAAPTATTETVPPEPEFRRSRRLQNLPPHHDVRVQEQTLNGVTIERHVLYDNERKNVIRPYAEKALNVNLENLHPGRIIKVVDAYPQTNLEVHPRDRDIGHTKLAGAIGAKFRYMIVVWRTFNGVAAVPLYTLKEAQMHEDRINEFVSITTNATWQGNTPWAGMPLLMKTNQAYQLEPNCYADLSRPHWVSKFEKIIDDVGHIDGGEFSKLIDLLENFMNHKKPRTPSPTEWTDIGKTPSPTGSEELAMINALTLSSPDRPSLRKISPVPYLLTTDPLIQVLGLERLNKDGYINLDSVSKPDPGFGYGKHTTPAVAYRTYKKTNTIDADGEQDVAVGEDSYIHPIFFRDRWETQELASSSSPYWEELKPVWQLATLLLEEKVMSGYIMGMLDRSSHTEIKTRFDGHAVHWFQCKERPSKQELWLLWEDLWDLKNCIKWSALEITEERHRGVSGTTKVDRSVSGLSKHGVGSKIVINENVLSILCGRINASDFSKPWSPGTDNPSARLRLQWSLATTMVHELMHALWLARHGTTSIEPFFRDTRFSELGWQWETLIYGGAIAPTSDRCEQPYGLQIQNWPGGITHVRYPTLQNVGPEPPKIIELFPVEMSWVADFFKQSFWDFVERYGRPGIICPVPAEGVPFTY</sequence>
<name>A0A4T0D2N3_AURPU</name>
<comment type="caution">
    <text evidence="1">The sequence shown here is derived from an EMBL/GenBank/DDBJ whole genome shotgun (WGS) entry which is preliminary data.</text>
</comment>
<reference evidence="1 2" key="1">
    <citation type="submission" date="2018-10" db="EMBL/GenBank/DDBJ databases">
        <title>Fifty Aureobasidium pullulans genomes reveal a recombining polyextremotolerant generalist.</title>
        <authorList>
            <person name="Gostincar C."/>
            <person name="Turk M."/>
            <person name="Zajc J."/>
            <person name="Gunde-Cimerman N."/>
        </authorList>
    </citation>
    <scope>NUCLEOTIDE SEQUENCE [LARGE SCALE GENOMIC DNA]</scope>
    <source>
        <strain evidence="1 2">EXF-3380</strain>
    </source>
</reference>
<dbReference type="EMBL" id="QZBU01001222">
    <property type="protein sequence ID" value="TIA53685.1"/>
    <property type="molecule type" value="Genomic_DNA"/>
</dbReference>
<dbReference type="Proteomes" id="UP000304947">
    <property type="component" value="Unassembled WGS sequence"/>
</dbReference>
<gene>
    <name evidence="1" type="ORF">D6C83_04340</name>
</gene>